<evidence type="ECO:0000313" key="2">
    <source>
        <dbReference type="Proteomes" id="UP000742417"/>
    </source>
</evidence>
<organism evidence="1 2">
    <name type="scientific">Candida africana</name>
    <dbReference type="NCBI Taxonomy" id="241526"/>
    <lineage>
        <taxon>Eukaryota</taxon>
        <taxon>Fungi</taxon>
        <taxon>Dikarya</taxon>
        <taxon>Ascomycota</taxon>
        <taxon>Saccharomycotina</taxon>
        <taxon>Pichiomycetes</taxon>
        <taxon>Debaryomycetaceae</taxon>
        <taxon>Candida/Lodderomyces clade</taxon>
        <taxon>Candida</taxon>
    </lineage>
</organism>
<comment type="caution">
    <text evidence="1">The sequence shown here is derived from an EMBL/GenBank/DDBJ whole genome shotgun (WGS) entry which is preliminary data.</text>
</comment>
<protein>
    <submittedName>
        <fullName evidence="1">SIP5</fullName>
    </submittedName>
</protein>
<gene>
    <name evidence="1" type="primary">SIP5</name>
    <name evidence="1" type="ORF">GWM34_00335</name>
</gene>
<reference evidence="1" key="1">
    <citation type="submission" date="2020-12" db="EMBL/GenBank/DDBJ databases">
        <title>Draft Genome of Candida africana.</title>
        <authorList>
            <person name="Ayanbimpe G.M."/>
            <person name="Enweani I.B."/>
            <person name="Aguiyi J.C."/>
            <person name="Nnadi U.P."/>
            <person name="Izam Y."/>
            <person name="Ubani A."/>
            <person name="Ngene A.C."/>
        </authorList>
    </citation>
    <scope>NUCLEOTIDE SEQUENCE</scope>
    <source>
        <strain evidence="1">CEC4854</strain>
    </source>
</reference>
<sequence length="514" mass="57276">MGNVPAKETRSRSSSSVSDYRNSTSSTTHGSSSSTSSKRRNTTSSLYGTITSATSSSNHHNRSGSHDLRKLKRQEEKEQAQIQHYMQLIVKFNESVDGGYLAPFGTYKSNLDYDCDIVRNLIINRKLSPFFTPLQDFDESWTDDELCILLGQLTLHALEPGYNNDDDEEEDDIDNHKIHKSANYYKRQEEKAKLKSLINKVKELQKDEEQKYFDEKQKNFNKDCPSRDLLLRLYRNASECPICFLYYPKHLNISRCCLQPICSECFVQIKRLDPHPPHDDQSNQEAGELPHRLISEPANCPYCASPDFGVTYEPPIDIHTGIDGIKPGDYKVSPPIVEESELAIDDDGDNSSNGSTTGKGEITSNSATATAATATPPPVNSISPKKNSLKKRRGSLAANAPGVITIDMIRPDWETKLNSARSKLARKAATASAIHASNLLLDDNSNSNSNGNGNGNNSGNNRRRNNSSSGRSGSFGGSNNRYATVEQRMIEEAMRLSILDEEERKRNANKENKK</sequence>
<name>A0ACB7FTZ5_9ASCO</name>
<feature type="non-terminal residue" evidence="1">
    <location>
        <position position="1"/>
    </location>
</feature>
<dbReference type="EMBL" id="JAENJO010000001">
    <property type="protein sequence ID" value="KAG8204534.1"/>
    <property type="molecule type" value="Genomic_DNA"/>
</dbReference>
<keyword evidence="2" id="KW-1185">Reference proteome</keyword>
<evidence type="ECO:0000313" key="1">
    <source>
        <dbReference type="EMBL" id="KAG8204534.1"/>
    </source>
</evidence>
<dbReference type="Proteomes" id="UP000742417">
    <property type="component" value="Unassembled WGS sequence"/>
</dbReference>
<accession>A0ACB7FTZ5</accession>
<proteinExistence type="predicted"/>